<dbReference type="InterPro" id="IPR009057">
    <property type="entry name" value="Homeodomain-like_sf"/>
</dbReference>
<keyword evidence="6" id="KW-1185">Reference proteome</keyword>
<evidence type="ECO:0000259" key="4">
    <source>
        <dbReference type="PROSITE" id="PS01124"/>
    </source>
</evidence>
<dbReference type="STRING" id="1513793.SAMN06296036_13061"/>
<dbReference type="InterPro" id="IPR018060">
    <property type="entry name" value="HTH_AraC"/>
</dbReference>
<protein>
    <submittedName>
        <fullName evidence="5">Helix-turn-helix domain-containing protein</fullName>
    </submittedName>
</protein>
<dbReference type="OrthoDB" id="5295469at2"/>
<name>A0A1Y6CM17_9BACT</name>
<evidence type="ECO:0000256" key="1">
    <source>
        <dbReference type="ARBA" id="ARBA00023015"/>
    </source>
</evidence>
<keyword evidence="2" id="KW-0238">DNA-binding</keyword>
<keyword evidence="3" id="KW-0804">Transcription</keyword>
<dbReference type="Gene3D" id="1.10.10.60">
    <property type="entry name" value="Homeodomain-like"/>
    <property type="match status" value="2"/>
</dbReference>
<keyword evidence="1" id="KW-0805">Transcription regulation</keyword>
<organism evidence="5 6">
    <name type="scientific">Pseudobacteriovorax antillogorgiicola</name>
    <dbReference type="NCBI Taxonomy" id="1513793"/>
    <lineage>
        <taxon>Bacteria</taxon>
        <taxon>Pseudomonadati</taxon>
        <taxon>Bdellovibrionota</taxon>
        <taxon>Oligoflexia</taxon>
        <taxon>Oligoflexales</taxon>
        <taxon>Pseudobacteriovoracaceae</taxon>
        <taxon>Pseudobacteriovorax</taxon>
    </lineage>
</organism>
<feature type="domain" description="HTH araC/xylS-type" evidence="4">
    <location>
        <begin position="16"/>
        <end position="115"/>
    </location>
</feature>
<dbReference type="RefSeq" id="WP_132324910.1">
    <property type="nucleotide sequence ID" value="NZ_FWZT01000030.1"/>
</dbReference>
<dbReference type="PANTHER" id="PTHR43280">
    <property type="entry name" value="ARAC-FAMILY TRANSCRIPTIONAL REGULATOR"/>
    <property type="match status" value="1"/>
</dbReference>
<dbReference type="SMART" id="SM00342">
    <property type="entry name" value="HTH_ARAC"/>
    <property type="match status" value="1"/>
</dbReference>
<dbReference type="GO" id="GO:0003700">
    <property type="term" value="F:DNA-binding transcription factor activity"/>
    <property type="evidence" value="ECO:0007669"/>
    <property type="project" value="InterPro"/>
</dbReference>
<reference evidence="6" key="1">
    <citation type="submission" date="2017-04" db="EMBL/GenBank/DDBJ databases">
        <authorList>
            <person name="Varghese N."/>
            <person name="Submissions S."/>
        </authorList>
    </citation>
    <scope>NUCLEOTIDE SEQUENCE [LARGE SCALE GENOMIC DNA]</scope>
    <source>
        <strain evidence="6">RKEM611</strain>
    </source>
</reference>
<evidence type="ECO:0000256" key="3">
    <source>
        <dbReference type="ARBA" id="ARBA00023163"/>
    </source>
</evidence>
<dbReference type="Pfam" id="PF12833">
    <property type="entry name" value="HTH_18"/>
    <property type="match status" value="1"/>
</dbReference>
<dbReference type="PANTHER" id="PTHR43280:SF2">
    <property type="entry name" value="HTH-TYPE TRANSCRIPTIONAL REGULATOR EXSA"/>
    <property type="match status" value="1"/>
</dbReference>
<dbReference type="EMBL" id="FWZT01000030">
    <property type="protein sequence ID" value="SMF76759.1"/>
    <property type="molecule type" value="Genomic_DNA"/>
</dbReference>
<dbReference type="InterPro" id="IPR020449">
    <property type="entry name" value="Tscrpt_reg_AraC-type_HTH"/>
</dbReference>
<proteinExistence type="predicted"/>
<dbReference type="SUPFAM" id="SSF46689">
    <property type="entry name" value="Homeodomain-like"/>
    <property type="match status" value="2"/>
</dbReference>
<dbReference type="GO" id="GO:0043565">
    <property type="term" value="F:sequence-specific DNA binding"/>
    <property type="evidence" value="ECO:0007669"/>
    <property type="project" value="InterPro"/>
</dbReference>
<accession>A0A1Y6CM17</accession>
<evidence type="ECO:0000313" key="5">
    <source>
        <dbReference type="EMBL" id="SMF76759.1"/>
    </source>
</evidence>
<dbReference type="AlphaFoldDB" id="A0A1Y6CM17"/>
<evidence type="ECO:0000313" key="6">
    <source>
        <dbReference type="Proteomes" id="UP000192907"/>
    </source>
</evidence>
<dbReference type="PRINTS" id="PR00032">
    <property type="entry name" value="HTHARAC"/>
</dbReference>
<dbReference type="PROSITE" id="PS01124">
    <property type="entry name" value="HTH_ARAC_FAMILY_2"/>
    <property type="match status" value="1"/>
</dbReference>
<gene>
    <name evidence="5" type="ORF">SAMN06296036_13061</name>
</gene>
<sequence>MDQNRPRKLNQNDLVDSAMRHMKQNISKSMSLDDIARHCRTSKPRLTKAFKACLKITPMKWLWKVRLLHAIQIMENQPKLTLGQICYLAGFNSQAHFSRLFKATYGIGPAQFRKSNVTPVDSTFDFYTFSKICR</sequence>
<dbReference type="Proteomes" id="UP000192907">
    <property type="component" value="Unassembled WGS sequence"/>
</dbReference>
<evidence type="ECO:0000256" key="2">
    <source>
        <dbReference type="ARBA" id="ARBA00023125"/>
    </source>
</evidence>